<dbReference type="EMBL" id="CP000678">
    <property type="protein sequence ID" value="ABQ86854.1"/>
    <property type="molecule type" value="Genomic_DNA"/>
</dbReference>
<dbReference type="Proteomes" id="UP000001992">
    <property type="component" value="Chromosome"/>
</dbReference>
<dbReference type="InterPro" id="IPR002829">
    <property type="entry name" value="DUF116"/>
</dbReference>
<dbReference type="BioCyc" id="MSMI420247:GHWZ-661-MONOMER"/>
<dbReference type="KEGG" id="msi:Msm_0649"/>
<gene>
    <name evidence="1" type="ordered locus">Msm_0649</name>
</gene>
<dbReference type="RefSeq" id="WP_011954024.1">
    <property type="nucleotide sequence ID" value="NC_009515.1"/>
</dbReference>
<dbReference type="PATRIC" id="fig|420247.28.peg.646"/>
<name>A5UKX6_METS3</name>
<evidence type="ECO:0000313" key="2">
    <source>
        <dbReference type="Proteomes" id="UP000001992"/>
    </source>
</evidence>
<reference evidence="1 2" key="1">
    <citation type="journal article" date="2007" name="Proc. Natl. Acad. Sci. U.S.A.">
        <title>Genomic and metabolic adaptations of Methanobrevibacter smithii to the human gut.</title>
        <authorList>
            <person name="Samuel B.S."/>
            <person name="Hansen E.E."/>
            <person name="Manchester J.K."/>
            <person name="Coutinho P.M."/>
            <person name="Henrissat B."/>
            <person name="Fulton R."/>
            <person name="Latreille P."/>
            <person name="Kim K."/>
            <person name="Wilson R.K."/>
            <person name="Gordon J.I."/>
        </authorList>
    </citation>
    <scope>NUCLEOTIDE SEQUENCE [LARGE SCALE GENOMIC DNA]</scope>
    <source>
        <strain evidence="2">ATCC 35061 / DSM 861 / OCM 144 / PS</strain>
    </source>
</reference>
<dbReference type="HOGENOM" id="CLU_055759_0_0_2"/>
<sequence>MSSLDSPYEVNDSYYRDVKRFASEFLDFAHNYFDDDEKILEGLIVSIYWKMCCDKFSSLEQIIDYLEYIGDFNDQLPYLRKWENVDFSPYLVLGEWFCKNAQKYLSSYTFNLNDYLKKYEDIPKSKQEEIFFNSPKELYYLNMLCSEIMGRIFRPDYESRKRKAIVLPTCMKIDQKHCQAVEKRLGEVCTACNPECEIAKINNEYDCEIYLVSHKSSAFQNATDEDKKDLAIVGVACPLNLISGGWKAATLGMPPQCVLLDKVACSRHWLKEDVPSSINKKELKKNIGSKLILLNVCIF</sequence>
<dbReference type="STRING" id="420247.Msm_0649"/>
<organism evidence="1 2">
    <name type="scientific">Methanobrevibacter smithii (strain ATCC 35061 / DSM 861 / OCM 144 / PS)</name>
    <dbReference type="NCBI Taxonomy" id="420247"/>
    <lineage>
        <taxon>Archaea</taxon>
        <taxon>Methanobacteriati</taxon>
        <taxon>Methanobacteriota</taxon>
        <taxon>Methanomada group</taxon>
        <taxon>Methanobacteria</taxon>
        <taxon>Methanobacteriales</taxon>
        <taxon>Methanobacteriaceae</taxon>
        <taxon>Methanobrevibacter</taxon>
    </lineage>
</organism>
<dbReference type="Pfam" id="PF01976">
    <property type="entry name" value="DUF116"/>
    <property type="match status" value="1"/>
</dbReference>
<protein>
    <recommendedName>
        <fullName evidence="3">DUF116 domain-containing protein</fullName>
    </recommendedName>
</protein>
<keyword evidence="2" id="KW-1185">Reference proteome</keyword>
<dbReference type="EnsemblBacteria" id="ABQ86854">
    <property type="protein sequence ID" value="ABQ86854"/>
    <property type="gene ID" value="Msm_0649"/>
</dbReference>
<proteinExistence type="predicted"/>
<dbReference type="eggNOG" id="arCOG02078">
    <property type="taxonomic scope" value="Archaea"/>
</dbReference>
<dbReference type="GeneID" id="78817277"/>
<accession>A5UKX6</accession>
<evidence type="ECO:0000313" key="1">
    <source>
        <dbReference type="EMBL" id="ABQ86854.1"/>
    </source>
</evidence>
<dbReference type="AlphaFoldDB" id="A5UKX6"/>
<evidence type="ECO:0008006" key="3">
    <source>
        <dbReference type="Google" id="ProtNLM"/>
    </source>
</evidence>